<protein>
    <submittedName>
        <fullName evidence="1">Uncharacterized protein</fullName>
    </submittedName>
</protein>
<sequence>MRLREGTIKKTLKEDIYLRHLKADPAVSKKNKRCTKCCHFDLLPRLFSTYLTTSGRASLKKSPILLLIPI</sequence>
<proteinExistence type="predicted"/>
<evidence type="ECO:0000313" key="1">
    <source>
        <dbReference type="EMBL" id="CDW36783.1"/>
    </source>
</evidence>
<name>A0A0K2UEX4_LEPSM</name>
<organism evidence="1">
    <name type="scientific">Lepeophtheirus salmonis</name>
    <name type="common">Salmon louse</name>
    <name type="synonym">Caligus salmonis</name>
    <dbReference type="NCBI Taxonomy" id="72036"/>
    <lineage>
        <taxon>Eukaryota</taxon>
        <taxon>Metazoa</taxon>
        <taxon>Ecdysozoa</taxon>
        <taxon>Arthropoda</taxon>
        <taxon>Crustacea</taxon>
        <taxon>Multicrustacea</taxon>
        <taxon>Hexanauplia</taxon>
        <taxon>Copepoda</taxon>
        <taxon>Siphonostomatoida</taxon>
        <taxon>Caligidae</taxon>
        <taxon>Lepeophtheirus</taxon>
    </lineage>
</organism>
<dbReference type="EMBL" id="HACA01019422">
    <property type="protein sequence ID" value="CDW36783.1"/>
    <property type="molecule type" value="Transcribed_RNA"/>
</dbReference>
<reference evidence="1" key="1">
    <citation type="submission" date="2014-05" db="EMBL/GenBank/DDBJ databases">
        <authorList>
            <person name="Chronopoulou M."/>
        </authorList>
    </citation>
    <scope>NUCLEOTIDE SEQUENCE</scope>
    <source>
        <tissue evidence="1">Whole organism</tissue>
    </source>
</reference>
<accession>A0A0K2UEX4</accession>
<dbReference type="AlphaFoldDB" id="A0A0K2UEX4"/>